<evidence type="ECO:0000259" key="1">
    <source>
        <dbReference type="PROSITE" id="PS50887"/>
    </source>
</evidence>
<feature type="domain" description="GGDEF" evidence="1">
    <location>
        <begin position="30"/>
        <end position="160"/>
    </location>
</feature>
<name>A0A2M8Q8Y5_9CHLR</name>
<dbReference type="Proteomes" id="UP000230790">
    <property type="component" value="Unassembled WGS sequence"/>
</dbReference>
<dbReference type="PROSITE" id="PS50887">
    <property type="entry name" value="GGDEF"/>
    <property type="match status" value="1"/>
</dbReference>
<protein>
    <submittedName>
        <fullName evidence="2">GGDEF domain-containing protein</fullName>
    </submittedName>
</protein>
<dbReference type="InterPro" id="IPR043128">
    <property type="entry name" value="Rev_trsase/Diguanyl_cyclase"/>
</dbReference>
<dbReference type="SMART" id="SM00267">
    <property type="entry name" value="GGDEF"/>
    <property type="match status" value="1"/>
</dbReference>
<dbReference type="PANTHER" id="PTHR45138:SF9">
    <property type="entry name" value="DIGUANYLATE CYCLASE DGCM-RELATED"/>
    <property type="match status" value="1"/>
</dbReference>
<dbReference type="EMBL" id="PGTN01000333">
    <property type="protein sequence ID" value="PJF46268.1"/>
    <property type="molecule type" value="Genomic_DNA"/>
</dbReference>
<dbReference type="InterPro" id="IPR000160">
    <property type="entry name" value="GGDEF_dom"/>
</dbReference>
<dbReference type="InterPro" id="IPR050469">
    <property type="entry name" value="Diguanylate_Cyclase"/>
</dbReference>
<dbReference type="Pfam" id="PF00990">
    <property type="entry name" value="GGDEF"/>
    <property type="match status" value="1"/>
</dbReference>
<dbReference type="GO" id="GO:0052621">
    <property type="term" value="F:diguanylate cyclase activity"/>
    <property type="evidence" value="ECO:0007669"/>
    <property type="project" value="TreeGrafter"/>
</dbReference>
<dbReference type="InterPro" id="IPR029787">
    <property type="entry name" value="Nucleotide_cyclase"/>
</dbReference>
<sequence length="160" mass="17955">RSDQLTGALNRRGMEEAFARELSRVARLGSPLSVALLDIDHFKRLNDHLGHQAGDRALVHLAQVVRSLLRPTDSLARYGGEEFLILLPNTAAEEAERVLQRVQRELTRQFFLHNNQRMLITFSAGVVELMPGEDRDSVIARADAAMYRAKASGRNRVVRG</sequence>
<accession>A0A2M8Q8Y5</accession>
<feature type="non-terminal residue" evidence="2">
    <location>
        <position position="1"/>
    </location>
</feature>
<dbReference type="AlphaFoldDB" id="A0A2M8Q8Y5"/>
<dbReference type="SUPFAM" id="SSF55073">
    <property type="entry name" value="Nucleotide cyclase"/>
    <property type="match status" value="1"/>
</dbReference>
<organism evidence="2 3">
    <name type="scientific">Candidatus Thermofonsia Clade 3 bacterium</name>
    <dbReference type="NCBI Taxonomy" id="2364212"/>
    <lineage>
        <taxon>Bacteria</taxon>
        <taxon>Bacillati</taxon>
        <taxon>Chloroflexota</taxon>
        <taxon>Candidatus Thermofontia</taxon>
        <taxon>Candidatus Thermofonsia Clade 3</taxon>
    </lineage>
</organism>
<dbReference type="Gene3D" id="3.30.70.270">
    <property type="match status" value="1"/>
</dbReference>
<proteinExistence type="predicted"/>
<evidence type="ECO:0000313" key="3">
    <source>
        <dbReference type="Proteomes" id="UP000230790"/>
    </source>
</evidence>
<gene>
    <name evidence="2" type="ORF">CUN48_14670</name>
</gene>
<dbReference type="CDD" id="cd01949">
    <property type="entry name" value="GGDEF"/>
    <property type="match status" value="1"/>
</dbReference>
<evidence type="ECO:0000313" key="2">
    <source>
        <dbReference type="EMBL" id="PJF46268.1"/>
    </source>
</evidence>
<comment type="caution">
    <text evidence="2">The sequence shown here is derived from an EMBL/GenBank/DDBJ whole genome shotgun (WGS) entry which is preliminary data.</text>
</comment>
<dbReference type="FunFam" id="3.30.70.270:FF:000001">
    <property type="entry name" value="Diguanylate cyclase domain protein"/>
    <property type="match status" value="1"/>
</dbReference>
<reference evidence="2 3" key="1">
    <citation type="submission" date="2017-11" db="EMBL/GenBank/DDBJ databases">
        <title>Evolution of Phototrophy in the Chloroflexi Phylum Driven by Horizontal Gene Transfer.</title>
        <authorList>
            <person name="Ward L.M."/>
            <person name="Hemp J."/>
            <person name="Shih P.M."/>
            <person name="Mcglynn S.E."/>
            <person name="Fischer W."/>
        </authorList>
    </citation>
    <scope>NUCLEOTIDE SEQUENCE [LARGE SCALE GENOMIC DNA]</scope>
    <source>
        <strain evidence="2">JP3_7</strain>
    </source>
</reference>
<dbReference type="NCBIfam" id="TIGR00254">
    <property type="entry name" value="GGDEF"/>
    <property type="match status" value="1"/>
</dbReference>
<dbReference type="PANTHER" id="PTHR45138">
    <property type="entry name" value="REGULATORY COMPONENTS OF SENSORY TRANSDUCTION SYSTEM"/>
    <property type="match status" value="1"/>
</dbReference>